<proteinExistence type="predicted"/>
<evidence type="ECO:0000259" key="2">
    <source>
        <dbReference type="Pfam" id="PF05922"/>
    </source>
</evidence>
<evidence type="ECO:0000313" key="3">
    <source>
        <dbReference type="EMBL" id="KAG2253969.1"/>
    </source>
</evidence>
<dbReference type="Pfam" id="PF05922">
    <property type="entry name" value="Inhibitor_I9"/>
    <property type="match status" value="2"/>
</dbReference>
<dbReference type="EMBL" id="JAAMPC010000016">
    <property type="protein sequence ID" value="KAG2253969.1"/>
    <property type="molecule type" value="Genomic_DNA"/>
</dbReference>
<dbReference type="AlphaFoldDB" id="A0A8X7PK84"/>
<dbReference type="Proteomes" id="UP000886595">
    <property type="component" value="Unassembled WGS sequence"/>
</dbReference>
<keyword evidence="1" id="KW-0812">Transmembrane</keyword>
<dbReference type="InterPro" id="IPR037045">
    <property type="entry name" value="S8pro/Inhibitor_I9_sf"/>
</dbReference>
<dbReference type="PANTHER" id="PTHR48222">
    <property type="entry name" value="PROTEINASE INHIBITOR, PROPEPTIDE"/>
    <property type="match status" value="1"/>
</dbReference>
<feature type="domain" description="Inhibitor I9" evidence="2">
    <location>
        <begin position="147"/>
        <end position="197"/>
    </location>
</feature>
<keyword evidence="1" id="KW-1133">Transmembrane helix</keyword>
<comment type="caution">
    <text evidence="3">The sequence shown here is derived from an EMBL/GenBank/DDBJ whole genome shotgun (WGS) entry which is preliminary data.</text>
</comment>
<organism evidence="3 4">
    <name type="scientific">Brassica carinata</name>
    <name type="common">Ethiopian mustard</name>
    <name type="synonym">Abyssinian cabbage</name>
    <dbReference type="NCBI Taxonomy" id="52824"/>
    <lineage>
        <taxon>Eukaryota</taxon>
        <taxon>Viridiplantae</taxon>
        <taxon>Streptophyta</taxon>
        <taxon>Embryophyta</taxon>
        <taxon>Tracheophyta</taxon>
        <taxon>Spermatophyta</taxon>
        <taxon>Magnoliopsida</taxon>
        <taxon>eudicotyledons</taxon>
        <taxon>Gunneridae</taxon>
        <taxon>Pentapetalae</taxon>
        <taxon>rosids</taxon>
        <taxon>malvids</taxon>
        <taxon>Brassicales</taxon>
        <taxon>Brassicaceae</taxon>
        <taxon>Brassiceae</taxon>
        <taxon>Brassica</taxon>
    </lineage>
</organism>
<dbReference type="Gene3D" id="3.30.70.80">
    <property type="entry name" value="Peptidase S8 propeptide/proteinase inhibitor I9"/>
    <property type="match status" value="2"/>
</dbReference>
<feature type="transmembrane region" description="Helical" evidence="1">
    <location>
        <begin position="27"/>
        <end position="46"/>
    </location>
</feature>
<name>A0A8X7PK84_BRACI</name>
<evidence type="ECO:0000313" key="4">
    <source>
        <dbReference type="Proteomes" id="UP000886595"/>
    </source>
</evidence>
<gene>
    <name evidence="3" type="ORF">Bca52824_084105</name>
</gene>
<keyword evidence="1" id="KW-0472">Membrane</keyword>
<evidence type="ECO:0000256" key="1">
    <source>
        <dbReference type="SAM" id="Phobius"/>
    </source>
</evidence>
<dbReference type="PANTHER" id="PTHR48222:SF4">
    <property type="entry name" value="PROTEINASE INHIBITOR, PROPEPTIDE"/>
    <property type="match status" value="1"/>
</dbReference>
<dbReference type="InterPro" id="IPR010259">
    <property type="entry name" value="S8pro/Inhibitor_I9"/>
</dbReference>
<dbReference type="OrthoDB" id="687377at2759"/>
<reference evidence="3 4" key="1">
    <citation type="submission" date="2020-02" db="EMBL/GenBank/DDBJ databases">
        <authorList>
            <person name="Ma Q."/>
            <person name="Huang Y."/>
            <person name="Song X."/>
            <person name="Pei D."/>
        </authorList>
    </citation>
    <scope>NUCLEOTIDE SEQUENCE [LARGE SCALE GENOMIC DNA]</scope>
    <source>
        <strain evidence="3">Sxm20200214</strain>
        <tissue evidence="3">Leaf</tissue>
    </source>
</reference>
<keyword evidence="4" id="KW-1185">Reference proteome</keyword>
<sequence length="230" mass="25403">MSQLKIDINGKSSRNAYFTFAPPTRRIYLKLIVFSFFLSLLALIMADSTSSSTSEANVHIIYTEKPTNEEPKDYHLRTLSSVLGSDKAAKDALVYSYKEAASGFSAKLTPAQVAKISKKPGVIQVVSSQTYQLPKPRVAETSEAKVHIIYTEKPTDEEPKVYHLRRLSSVLGSEKAAEDALIYSYKEAASGFSAKLTLSKSPRSSNNQVWFKLCRARPNSCPNLLVVVSS</sequence>
<protein>
    <recommendedName>
        <fullName evidence="2">Inhibitor I9 domain-containing protein</fullName>
    </recommendedName>
</protein>
<accession>A0A8X7PK84</accession>
<feature type="domain" description="Inhibitor I9" evidence="2">
    <location>
        <begin position="59"/>
        <end position="133"/>
    </location>
</feature>